<keyword evidence="2" id="KW-1185">Reference proteome</keyword>
<comment type="caution">
    <text evidence="1">The sequence shown here is derived from an EMBL/GenBank/DDBJ whole genome shotgun (WGS) entry which is preliminary data.</text>
</comment>
<accession>A0ABN0NK36</accession>
<proteinExistence type="predicted"/>
<dbReference type="PIRSF" id="PIRSF010372">
    <property type="entry name" value="PaiB"/>
    <property type="match status" value="1"/>
</dbReference>
<gene>
    <name evidence="1" type="ORF">PUND_04694</name>
</gene>
<evidence type="ECO:0000313" key="1">
    <source>
        <dbReference type="EMBL" id="ERG61767.1"/>
    </source>
</evidence>
<sequence>MYPPEHFMQKNTEQLHALINNFPLATIFMPCSNSQLNNICHVPMLFNSLENMFIAHVAKHNPLSKLDNKQVNLLFNSDNCYLSPSYADNQTLPSWLYASVLVTAKVHIIKDELKKDLVMRTLTSHFEKTFEPEWKIDEVPEQHRNTMYQHLSFIELTPIHWQGNFKLSQNKSAAIRNKIKQSLVDANKHSIAALF</sequence>
<evidence type="ECO:0000313" key="2">
    <source>
        <dbReference type="Proteomes" id="UP000016534"/>
    </source>
</evidence>
<protein>
    <submittedName>
        <fullName evidence="1">Transcriptional regulator</fullName>
    </submittedName>
</protein>
<dbReference type="EMBL" id="AHCF02000009">
    <property type="protein sequence ID" value="ERG61767.1"/>
    <property type="molecule type" value="Genomic_DNA"/>
</dbReference>
<dbReference type="InterPro" id="IPR012349">
    <property type="entry name" value="Split_barrel_FMN-bd"/>
</dbReference>
<dbReference type="PANTHER" id="PTHR35802:SF1">
    <property type="entry name" value="PROTEASE SYNTHASE AND SPORULATION PROTEIN PAI 2"/>
    <property type="match status" value="1"/>
</dbReference>
<dbReference type="InterPro" id="IPR007396">
    <property type="entry name" value="TR_PAI2-type"/>
</dbReference>
<dbReference type="SUPFAM" id="SSF50475">
    <property type="entry name" value="FMN-binding split barrel"/>
    <property type="match status" value="1"/>
</dbReference>
<dbReference type="Proteomes" id="UP000016534">
    <property type="component" value="Unassembled WGS sequence"/>
</dbReference>
<dbReference type="Pfam" id="PF04299">
    <property type="entry name" value="FMN_bind_2"/>
    <property type="match status" value="1"/>
</dbReference>
<name>A0ABN0NK36_9GAMM</name>
<organism evidence="1 2">
    <name type="scientific">Pseudoalteromonas undina</name>
    <dbReference type="NCBI Taxonomy" id="43660"/>
    <lineage>
        <taxon>Bacteria</taxon>
        <taxon>Pseudomonadati</taxon>
        <taxon>Pseudomonadota</taxon>
        <taxon>Gammaproteobacteria</taxon>
        <taxon>Alteromonadales</taxon>
        <taxon>Pseudoalteromonadaceae</taxon>
        <taxon>Pseudoalteromonas</taxon>
    </lineage>
</organism>
<reference evidence="1" key="2">
    <citation type="submission" date="2013-04" db="EMBL/GenBank/DDBJ databases">
        <title>Genome sequence of Pseudoalteromonas undina.</title>
        <authorList>
            <person name="Xie B.-B."/>
            <person name="Rong J.-C."/>
            <person name="Qin Q.-L."/>
            <person name="Shu Y.-L."/>
            <person name="Zhang Y.-Z."/>
        </authorList>
    </citation>
    <scope>NUCLEOTIDE SEQUENCE</scope>
    <source>
        <strain evidence="1">NCIMB 2128</strain>
    </source>
</reference>
<reference evidence="1" key="1">
    <citation type="journal article" date="2012" name="J. Bacteriol.">
        <title>Genome sequences of type strains of seven species of the marine bacterium Pseudoalteromonas.</title>
        <authorList>
            <person name="Xie B.B."/>
            <person name="Shu Y.L."/>
            <person name="Qin Q.L."/>
            <person name="Rong J.C."/>
            <person name="Zhang X.Y."/>
            <person name="Chen X.L."/>
            <person name="Shi M."/>
            <person name="He H.L."/>
            <person name="Zhou B.C."/>
            <person name="Zhang Y.Z."/>
        </authorList>
    </citation>
    <scope>NUCLEOTIDE SEQUENCE [LARGE SCALE GENOMIC DNA]</scope>
    <source>
        <strain evidence="1">NCIMB 2128</strain>
    </source>
</reference>
<dbReference type="Gene3D" id="2.30.110.10">
    <property type="entry name" value="Electron Transport, Fmn-binding Protein, Chain A"/>
    <property type="match status" value="1"/>
</dbReference>
<dbReference type="PANTHER" id="PTHR35802">
    <property type="entry name" value="PROTEASE SYNTHASE AND SPORULATION PROTEIN PAI 2"/>
    <property type="match status" value="1"/>
</dbReference>